<reference evidence="1 2" key="1">
    <citation type="journal article" date="2017" name="Front. Genet.">
        <title>Draft sequencing of the heterozygous diploid genome of Satsuma (Citrus unshiu Marc.) using a hybrid assembly approach.</title>
        <authorList>
            <person name="Shimizu T."/>
            <person name="Tanizawa Y."/>
            <person name="Mochizuki T."/>
            <person name="Nagasaki H."/>
            <person name="Yoshioka T."/>
            <person name="Toyoda A."/>
            <person name="Fujiyama A."/>
            <person name="Kaminuma E."/>
            <person name="Nakamura Y."/>
        </authorList>
    </citation>
    <scope>NUCLEOTIDE SEQUENCE [LARGE SCALE GENOMIC DNA]</scope>
    <source>
        <strain evidence="2">cv. Miyagawa wase</strain>
    </source>
</reference>
<evidence type="ECO:0000313" key="1">
    <source>
        <dbReference type="EMBL" id="GAY68971.1"/>
    </source>
</evidence>
<accession>A0A2H5QWH1</accession>
<organism evidence="1 2">
    <name type="scientific">Citrus unshiu</name>
    <name type="common">Satsuma mandarin</name>
    <name type="synonym">Citrus nobilis var. unshiu</name>
    <dbReference type="NCBI Taxonomy" id="55188"/>
    <lineage>
        <taxon>Eukaryota</taxon>
        <taxon>Viridiplantae</taxon>
        <taxon>Streptophyta</taxon>
        <taxon>Embryophyta</taxon>
        <taxon>Tracheophyta</taxon>
        <taxon>Spermatophyta</taxon>
        <taxon>Magnoliopsida</taxon>
        <taxon>eudicotyledons</taxon>
        <taxon>Gunneridae</taxon>
        <taxon>Pentapetalae</taxon>
        <taxon>rosids</taxon>
        <taxon>malvids</taxon>
        <taxon>Sapindales</taxon>
        <taxon>Rutaceae</taxon>
        <taxon>Aurantioideae</taxon>
        <taxon>Citrus</taxon>
    </lineage>
</organism>
<keyword evidence="2" id="KW-1185">Reference proteome</keyword>
<dbReference type="EMBL" id="BDQV01001037">
    <property type="protein sequence ID" value="GAY68971.1"/>
    <property type="molecule type" value="Genomic_DNA"/>
</dbReference>
<gene>
    <name evidence="1" type="ORF">CUMW_268360</name>
</gene>
<dbReference type="Proteomes" id="UP000236630">
    <property type="component" value="Unassembled WGS sequence"/>
</dbReference>
<dbReference type="AlphaFoldDB" id="A0A2H5QWH1"/>
<name>A0A2H5QWH1_CITUN</name>
<sequence length="203" mass="23388">MTTIINIVRNGKTVLRRRAFFHDAWWMLVLHGEPYNNLFPSNNSTKKFPKDPPLRISPSSLLKERSRSSRYESFSKDIGMAPERLLLDKFKVLLLDKSPNDSGIEPCNLLYPQKRNCRFLRPPIAAGIIPEKLFIEKSTPTKPFKFPISNGSGPVKKFDDKSRYKMSLKFQKVQGVEVNLLELNDSVLKEDRLLKHAETNLES</sequence>
<comment type="caution">
    <text evidence="1">The sequence shown here is derived from an EMBL/GenBank/DDBJ whole genome shotgun (WGS) entry which is preliminary data.</text>
</comment>
<proteinExistence type="predicted"/>
<protein>
    <submittedName>
        <fullName evidence="1">Uncharacterized protein</fullName>
    </submittedName>
</protein>
<evidence type="ECO:0000313" key="2">
    <source>
        <dbReference type="Proteomes" id="UP000236630"/>
    </source>
</evidence>